<dbReference type="EMBL" id="CP060244">
    <property type="protein sequence ID" value="QNT79221.1"/>
    <property type="molecule type" value="Genomic_DNA"/>
</dbReference>
<reference evidence="1 2" key="1">
    <citation type="submission" date="2020-08" db="EMBL/GenBank/DDBJ databases">
        <title>Complete genome sequence of Entomobacter blattae G55GP.</title>
        <authorList>
            <person name="Poehlein A."/>
            <person name="Guzman J."/>
            <person name="Daniel R."/>
            <person name="Vilcinskas A."/>
        </authorList>
    </citation>
    <scope>NUCLEOTIDE SEQUENCE [LARGE SCALE GENOMIC DNA]</scope>
    <source>
        <strain evidence="1 2">G55GP</strain>
    </source>
</reference>
<proteinExistence type="predicted"/>
<name>A0A7H1NTW1_9PROT</name>
<dbReference type="KEGG" id="ebla:JGUZn3_20160"/>
<dbReference type="Proteomes" id="UP000516349">
    <property type="component" value="Chromosome"/>
</dbReference>
<accession>A0A7H1NTW1</accession>
<dbReference type="RefSeq" id="WP_203413404.1">
    <property type="nucleotide sequence ID" value="NZ_CP060244.1"/>
</dbReference>
<gene>
    <name evidence="1" type="ORF">JGUZn3_20160</name>
</gene>
<dbReference type="InterPro" id="IPR008318">
    <property type="entry name" value="UCP030820"/>
</dbReference>
<sequence>MLQLEHGIPVDEKWHIVEDDAPLPENDRILVTPERLTPELLSRNSGKVGVYISPDTDVKVLEPFLEHLPVIALNIPNFKDGRAFTQARALKEHLRYNGKILLTGRTLPDHYDFMLRCGIDSVVISDDRDLPSWKAAYERYKIAYQKSILKEPHEWGMRRKISFRNPSDP</sequence>
<dbReference type="Pfam" id="PF06073">
    <property type="entry name" value="DUF934"/>
    <property type="match status" value="1"/>
</dbReference>
<organism evidence="1 2">
    <name type="scientific">Entomobacter blattae</name>
    <dbReference type="NCBI Taxonomy" id="2762277"/>
    <lineage>
        <taxon>Bacteria</taxon>
        <taxon>Pseudomonadati</taxon>
        <taxon>Pseudomonadota</taxon>
        <taxon>Alphaproteobacteria</taxon>
        <taxon>Acetobacterales</taxon>
        <taxon>Acetobacteraceae</taxon>
        <taxon>Entomobacter</taxon>
    </lineage>
</organism>
<dbReference type="PIRSF" id="PIRSF030820">
    <property type="entry name" value="UCP030820"/>
    <property type="match status" value="1"/>
</dbReference>
<keyword evidence="2" id="KW-1185">Reference proteome</keyword>
<evidence type="ECO:0000313" key="1">
    <source>
        <dbReference type="EMBL" id="QNT79221.1"/>
    </source>
</evidence>
<dbReference type="AlphaFoldDB" id="A0A7H1NTW1"/>
<evidence type="ECO:0008006" key="3">
    <source>
        <dbReference type="Google" id="ProtNLM"/>
    </source>
</evidence>
<evidence type="ECO:0000313" key="2">
    <source>
        <dbReference type="Proteomes" id="UP000516349"/>
    </source>
</evidence>
<protein>
    <recommendedName>
        <fullName evidence="3">DUF934 domain-containing protein</fullName>
    </recommendedName>
</protein>